<accession>A0ABY5P6D8</accession>
<dbReference type="PANTHER" id="PTHR11575">
    <property type="entry name" value="5'-NUCLEOTIDASE-RELATED"/>
    <property type="match status" value="1"/>
</dbReference>
<keyword evidence="1" id="KW-0732">Signal</keyword>
<dbReference type="PRINTS" id="PR01607">
    <property type="entry name" value="APYRASEFAMLY"/>
</dbReference>
<dbReference type="Gene3D" id="3.90.780.10">
    <property type="entry name" value="5'-Nucleotidase, C-terminal domain"/>
    <property type="match status" value="1"/>
</dbReference>
<sequence length="473" mass="54331">MKIVILHTNDLHGHLEHWPIIQEYFDITSRLHDAKGELVLRVDIGDAIDAVHPLIEATDGQIIIDLFNQANYHLVTIGNNEGLGLSHDQLKKLYRQANYSIVLANLIDRETNELPEWAQAYHVIETQQGPKLYFIGLTANYQSYILNGYQPIDPLEALRWVLDTLPEKQPTDLIIILSHVGYPTDIMIAEQFEEVDLIIGSHTHHLLSYGEQINQTMLAAAGKYGYYVGQIELELDDQYLDGSSMIPSKPWQIDCAVHSIYHLSDITATPIKSDNLVKEGRIKLEEYIIANLPHAFYADDFYGENSYIQMALNAISYKEDTDIAILNTGLFLSDIHQGLVSRNHLHESLPHPMHLVTLTMTGEHMLIMLEQMREKQSSLLEKPINGMGFRGKVFGKLIFKGLDYRENESNWYYYNQPIQLDKNYQIVTVDHLWFVPFFPAIDQYGSPKLHFPDFIRHVVGEYLAEKYPLNKTE</sequence>
<dbReference type="InterPro" id="IPR006179">
    <property type="entry name" value="5_nucleotidase/apyrase"/>
</dbReference>
<feature type="domain" description="5'-Nucleotidase C-terminal" evidence="4">
    <location>
        <begin position="301"/>
        <end position="431"/>
    </location>
</feature>
<dbReference type="Pfam" id="PF02872">
    <property type="entry name" value="5_nucleotid_C"/>
    <property type="match status" value="1"/>
</dbReference>
<evidence type="ECO:0000259" key="3">
    <source>
        <dbReference type="Pfam" id="PF00149"/>
    </source>
</evidence>
<keyword evidence="2" id="KW-0378">Hydrolase</keyword>
<feature type="domain" description="Calcineurin-like phosphoesterase" evidence="3">
    <location>
        <begin position="4"/>
        <end position="205"/>
    </location>
</feature>
<evidence type="ECO:0000256" key="1">
    <source>
        <dbReference type="ARBA" id="ARBA00022729"/>
    </source>
</evidence>
<comment type="similarity">
    <text evidence="2">Belongs to the 5'-nucleotidase family.</text>
</comment>
<dbReference type="InterPro" id="IPR006146">
    <property type="entry name" value="5'-Nucleotdase_CS"/>
</dbReference>
<dbReference type="SUPFAM" id="SSF56300">
    <property type="entry name" value="Metallo-dependent phosphatases"/>
    <property type="match status" value="1"/>
</dbReference>
<evidence type="ECO:0000313" key="5">
    <source>
        <dbReference type="EMBL" id="UUX34307.1"/>
    </source>
</evidence>
<name>A0ABY5P6D8_9LACT</name>
<dbReference type="Pfam" id="PF00149">
    <property type="entry name" value="Metallophos"/>
    <property type="match status" value="1"/>
</dbReference>
<dbReference type="PROSITE" id="PS00785">
    <property type="entry name" value="5_NUCLEOTIDASE_1"/>
    <property type="match status" value="1"/>
</dbReference>
<reference evidence="5 6" key="1">
    <citation type="submission" date="2022-08" db="EMBL/GenBank/DDBJ databases">
        <title>Aerococcaceae sp. nov isolated from spoiled eye mask.</title>
        <authorList>
            <person name="Zhou G."/>
            <person name="Xie X.-B."/>
            <person name="Shi Q.-S."/>
            <person name="Wang Y.-S."/>
            <person name="Wen X."/>
            <person name="Peng H."/>
            <person name="Yang X.-J."/>
            <person name="Tao H.-B."/>
            <person name="Huang X.-M."/>
        </authorList>
    </citation>
    <scope>NUCLEOTIDE SEQUENCE [LARGE SCALE GENOMIC DNA]</scope>
    <source>
        <strain evidence="6">DM20194951</strain>
    </source>
</reference>
<organism evidence="5 6">
    <name type="scientific">Fundicoccus culcitae</name>
    <dbReference type="NCBI Taxonomy" id="2969821"/>
    <lineage>
        <taxon>Bacteria</taxon>
        <taxon>Bacillati</taxon>
        <taxon>Bacillota</taxon>
        <taxon>Bacilli</taxon>
        <taxon>Lactobacillales</taxon>
        <taxon>Aerococcaceae</taxon>
        <taxon>Fundicoccus</taxon>
    </lineage>
</organism>
<dbReference type="PANTHER" id="PTHR11575:SF23">
    <property type="entry name" value="5-NUCLEOTIDASE FAMILY PROTEIN"/>
    <property type="match status" value="1"/>
</dbReference>
<dbReference type="InterPro" id="IPR004843">
    <property type="entry name" value="Calcineurin-like_PHP"/>
</dbReference>
<dbReference type="SUPFAM" id="SSF55816">
    <property type="entry name" value="5'-nucleotidase (syn. UDP-sugar hydrolase), C-terminal domain"/>
    <property type="match status" value="1"/>
</dbReference>
<dbReference type="RefSeq" id="WP_313793810.1">
    <property type="nucleotide sequence ID" value="NZ_CP102453.1"/>
</dbReference>
<dbReference type="Gene3D" id="3.60.21.10">
    <property type="match status" value="1"/>
</dbReference>
<keyword evidence="6" id="KW-1185">Reference proteome</keyword>
<evidence type="ECO:0000313" key="6">
    <source>
        <dbReference type="Proteomes" id="UP001315967"/>
    </source>
</evidence>
<protein>
    <submittedName>
        <fullName evidence="5">5'-nucleotidase C-terminal domain-containing protein</fullName>
    </submittedName>
</protein>
<dbReference type="CDD" id="cd00845">
    <property type="entry name" value="MPP_UshA_N_like"/>
    <property type="match status" value="1"/>
</dbReference>
<dbReference type="PIRSF" id="PIRSF036361">
    <property type="entry name" value="YunD"/>
    <property type="match status" value="1"/>
</dbReference>
<dbReference type="Proteomes" id="UP001315967">
    <property type="component" value="Chromosome"/>
</dbReference>
<keyword evidence="2" id="KW-0547">Nucleotide-binding</keyword>
<dbReference type="InterPro" id="IPR036907">
    <property type="entry name" value="5'-Nucleotdase_C_sf"/>
</dbReference>
<evidence type="ECO:0000256" key="2">
    <source>
        <dbReference type="RuleBase" id="RU362119"/>
    </source>
</evidence>
<dbReference type="EMBL" id="CP102453">
    <property type="protein sequence ID" value="UUX34307.1"/>
    <property type="molecule type" value="Genomic_DNA"/>
</dbReference>
<gene>
    <name evidence="5" type="ORF">NRE15_01145</name>
</gene>
<proteinExistence type="inferred from homology"/>
<dbReference type="InterPro" id="IPR008334">
    <property type="entry name" value="5'-Nucleotdase_C"/>
</dbReference>
<dbReference type="InterPro" id="IPR011240">
    <property type="entry name" value="Pesterase_YunD"/>
</dbReference>
<evidence type="ECO:0000259" key="4">
    <source>
        <dbReference type="Pfam" id="PF02872"/>
    </source>
</evidence>
<dbReference type="InterPro" id="IPR029052">
    <property type="entry name" value="Metallo-depent_PP-like"/>
</dbReference>